<dbReference type="EMBL" id="DS471033">
    <property type="protein sequence ID" value="EDO28942.1"/>
    <property type="molecule type" value="Genomic_DNA"/>
</dbReference>
<dbReference type="GO" id="GO:0016020">
    <property type="term" value="C:membrane"/>
    <property type="evidence" value="ECO:0007669"/>
    <property type="project" value="UniProtKB-SubCell"/>
</dbReference>
<evidence type="ECO:0000256" key="3">
    <source>
        <dbReference type="ARBA" id="ARBA00022692"/>
    </source>
</evidence>
<keyword evidence="2 6" id="KW-0813">Transport</keyword>
<dbReference type="InterPro" id="IPR050746">
    <property type="entry name" value="DAACS"/>
</dbReference>
<dbReference type="InParanoid" id="A7T522"/>
<organism evidence="7 8">
    <name type="scientific">Nematostella vectensis</name>
    <name type="common">Starlet sea anemone</name>
    <dbReference type="NCBI Taxonomy" id="45351"/>
    <lineage>
        <taxon>Eukaryota</taxon>
        <taxon>Metazoa</taxon>
        <taxon>Cnidaria</taxon>
        <taxon>Anthozoa</taxon>
        <taxon>Hexacorallia</taxon>
        <taxon>Actiniaria</taxon>
        <taxon>Edwardsiidae</taxon>
        <taxon>Nematostella</taxon>
    </lineage>
</organism>
<dbReference type="Gene3D" id="1.10.3860.10">
    <property type="entry name" value="Sodium:dicarboxylate symporter"/>
    <property type="match status" value="1"/>
</dbReference>
<dbReference type="PANTHER" id="PTHR11958:SF63">
    <property type="entry name" value="AMINO ACID TRANSPORTER"/>
    <property type="match status" value="1"/>
</dbReference>
<gene>
    <name evidence="7" type="ORF">NEMVEDRAFT_v1g146238</name>
</gene>
<accession>A7T522</accession>
<comment type="subcellular location">
    <subcellularLocation>
        <location evidence="1 6">Membrane</location>
        <topology evidence="1 6">Multi-pass membrane protein</topology>
    </subcellularLocation>
</comment>
<dbReference type="Proteomes" id="UP000001593">
    <property type="component" value="Unassembled WGS sequence"/>
</dbReference>
<comment type="similarity">
    <text evidence="6">Belongs to the dicarboxylate/amino acid:cation symporter (DAACS) (TC 2.A.23) family.</text>
</comment>
<dbReference type="InterPro" id="IPR036458">
    <property type="entry name" value="Na:dicarbo_symporter_sf"/>
</dbReference>
<keyword evidence="3" id="KW-0812">Transmembrane</keyword>
<dbReference type="HOGENOM" id="CLU_2102999_0_0_1"/>
<dbReference type="Pfam" id="PF00375">
    <property type="entry name" value="SDF"/>
    <property type="match status" value="1"/>
</dbReference>
<keyword evidence="6" id="KW-0769">Symport</keyword>
<evidence type="ECO:0000256" key="2">
    <source>
        <dbReference type="ARBA" id="ARBA00022448"/>
    </source>
</evidence>
<evidence type="ECO:0000313" key="7">
    <source>
        <dbReference type="EMBL" id="EDO28942.1"/>
    </source>
</evidence>
<reference evidence="7 8" key="1">
    <citation type="journal article" date="2007" name="Science">
        <title>Sea anemone genome reveals ancestral eumetazoan gene repertoire and genomic organization.</title>
        <authorList>
            <person name="Putnam N.H."/>
            <person name="Srivastava M."/>
            <person name="Hellsten U."/>
            <person name="Dirks B."/>
            <person name="Chapman J."/>
            <person name="Salamov A."/>
            <person name="Terry A."/>
            <person name="Shapiro H."/>
            <person name="Lindquist E."/>
            <person name="Kapitonov V.V."/>
            <person name="Jurka J."/>
            <person name="Genikhovich G."/>
            <person name="Grigoriev I.V."/>
            <person name="Lucas S.M."/>
            <person name="Steele R.E."/>
            <person name="Finnerty J.R."/>
            <person name="Technau U."/>
            <person name="Martindale M.Q."/>
            <person name="Rokhsar D.S."/>
        </authorList>
    </citation>
    <scope>NUCLEOTIDE SEQUENCE [LARGE SCALE GENOMIC DNA]</scope>
    <source>
        <strain evidence="8">CH2 X CH6</strain>
    </source>
</reference>
<keyword evidence="4" id="KW-1133">Transmembrane helix</keyword>
<proteinExistence type="inferred from homology"/>
<dbReference type="STRING" id="45351.A7T522"/>
<dbReference type="PRINTS" id="PR00173">
    <property type="entry name" value="EDTRNSPORT"/>
</dbReference>
<dbReference type="eggNOG" id="KOG3787">
    <property type="taxonomic scope" value="Eukaryota"/>
</dbReference>
<evidence type="ECO:0000256" key="1">
    <source>
        <dbReference type="ARBA" id="ARBA00004141"/>
    </source>
</evidence>
<feature type="non-terminal residue" evidence="7">
    <location>
        <position position="116"/>
    </location>
</feature>
<evidence type="ECO:0000256" key="6">
    <source>
        <dbReference type="RuleBase" id="RU361216"/>
    </source>
</evidence>
<dbReference type="PhylomeDB" id="A7T522"/>
<dbReference type="PANTHER" id="PTHR11958">
    <property type="entry name" value="SODIUM/DICARBOXYLATE SYMPORTER-RELATED"/>
    <property type="match status" value="1"/>
</dbReference>
<evidence type="ECO:0000313" key="8">
    <source>
        <dbReference type="Proteomes" id="UP000001593"/>
    </source>
</evidence>
<evidence type="ECO:0000256" key="4">
    <source>
        <dbReference type="ARBA" id="ARBA00022989"/>
    </source>
</evidence>
<evidence type="ECO:0000256" key="5">
    <source>
        <dbReference type="ARBA" id="ARBA00023136"/>
    </source>
</evidence>
<name>A7T522_NEMVE</name>
<sequence length="116" mass="12948">ALFCLYRQVFPPNIAEATFNQVSTNTIKQVFFTIKIFSNGTHNLTTIRQLVHRAYDQIPGGTFPTPGSSMNVLGLVMFSIVLGAMLSKMGDKGLPLKCFFQALNDVVMRMVTLVMW</sequence>
<dbReference type="AlphaFoldDB" id="A7T522"/>
<protein>
    <recommendedName>
        <fullName evidence="6">Amino acid transporter</fullName>
    </recommendedName>
</protein>
<dbReference type="GO" id="GO:0015293">
    <property type="term" value="F:symporter activity"/>
    <property type="evidence" value="ECO:0007669"/>
    <property type="project" value="UniProtKB-UniRule"/>
</dbReference>
<keyword evidence="8" id="KW-1185">Reference proteome</keyword>
<dbReference type="SUPFAM" id="SSF118215">
    <property type="entry name" value="Proton glutamate symport protein"/>
    <property type="match status" value="1"/>
</dbReference>
<dbReference type="InterPro" id="IPR001991">
    <property type="entry name" value="Na-dicarboxylate_symporter"/>
</dbReference>
<keyword evidence="5" id="KW-0472">Membrane</keyword>